<dbReference type="Pfam" id="PF00577">
    <property type="entry name" value="Usher"/>
    <property type="match status" value="1"/>
</dbReference>
<reference evidence="1 2" key="1">
    <citation type="submission" date="2018-12" db="EMBL/GenBank/DDBJ databases">
        <authorList>
            <consortium name="Pathogen Informatics"/>
        </authorList>
    </citation>
    <scope>NUCLEOTIDE SEQUENCE [LARGE SCALE GENOMIC DNA]</scope>
    <source>
        <strain evidence="1 2">NCTC8271</strain>
    </source>
</reference>
<dbReference type="InterPro" id="IPR000015">
    <property type="entry name" value="Fimb_usher"/>
</dbReference>
<dbReference type="EMBL" id="LR134148">
    <property type="protein sequence ID" value="VEA32569.1"/>
    <property type="molecule type" value="Genomic_DNA"/>
</dbReference>
<protein>
    <submittedName>
        <fullName evidence="1">StdB_1 protein</fullName>
    </submittedName>
</protein>
<name>A0A3S4IZI1_SALET</name>
<organism evidence="1 2">
    <name type="scientific">Salmonella enterica I</name>
    <dbReference type="NCBI Taxonomy" id="59201"/>
    <lineage>
        <taxon>Bacteria</taxon>
        <taxon>Pseudomonadati</taxon>
        <taxon>Pseudomonadota</taxon>
        <taxon>Gammaproteobacteria</taxon>
        <taxon>Enterobacterales</taxon>
        <taxon>Enterobacteriaceae</taxon>
        <taxon>Salmonella</taxon>
    </lineage>
</organism>
<dbReference type="GO" id="GO:0015473">
    <property type="term" value="F:fimbrial usher porin activity"/>
    <property type="evidence" value="ECO:0007669"/>
    <property type="project" value="InterPro"/>
</dbReference>
<dbReference type="GO" id="GO:0009297">
    <property type="term" value="P:pilus assembly"/>
    <property type="evidence" value="ECO:0007669"/>
    <property type="project" value="InterPro"/>
</dbReference>
<accession>A0A3S4IZI1</accession>
<sequence>MPKRLIKPAVPLAFVGYRFSDRHFLSMPEYLQRRATDGGDAWHEKQSYTVTYSQSVPVLNMSAALSVSRLNYWNAQSNNNYMLSLNKVFSLGDLQGLSASVSFARNQYTGGGSQNQVYATISYPVGRQPPGELQRTER</sequence>
<dbReference type="GO" id="GO:0009279">
    <property type="term" value="C:cell outer membrane"/>
    <property type="evidence" value="ECO:0007669"/>
    <property type="project" value="TreeGrafter"/>
</dbReference>
<gene>
    <name evidence="1" type="primary">stdB_1</name>
    <name evidence="1" type="ORF">NCTC8271_01091</name>
</gene>
<evidence type="ECO:0000313" key="2">
    <source>
        <dbReference type="Proteomes" id="UP000273655"/>
    </source>
</evidence>
<dbReference type="PANTHER" id="PTHR30451:SF4">
    <property type="entry name" value="OUTER MEMBRANE USHER PROTEIN YQIG-RELATED"/>
    <property type="match status" value="1"/>
</dbReference>
<evidence type="ECO:0000313" key="1">
    <source>
        <dbReference type="EMBL" id="VEA32569.1"/>
    </source>
</evidence>
<dbReference type="AlphaFoldDB" id="A0A3S4IZI1"/>
<proteinExistence type="predicted"/>
<dbReference type="Proteomes" id="UP000273655">
    <property type="component" value="Chromosome 1"/>
</dbReference>
<dbReference type="PANTHER" id="PTHR30451">
    <property type="entry name" value="OUTER MEMBRANE USHER PROTEIN"/>
    <property type="match status" value="1"/>
</dbReference>